<dbReference type="SMART" id="SM00421">
    <property type="entry name" value="HTH_LUXR"/>
    <property type="match status" value="1"/>
</dbReference>
<keyword evidence="1" id="KW-0238">DNA-binding</keyword>
<proteinExistence type="predicted"/>
<dbReference type="InterPro" id="IPR000792">
    <property type="entry name" value="Tscrpt_reg_LuxR_C"/>
</dbReference>
<evidence type="ECO:0000259" key="2">
    <source>
        <dbReference type="PROSITE" id="PS50043"/>
    </source>
</evidence>
<dbReference type="SUPFAM" id="SSF46894">
    <property type="entry name" value="C-terminal effector domain of the bipartite response regulators"/>
    <property type="match status" value="1"/>
</dbReference>
<dbReference type="EMBL" id="LR730402">
    <property type="protein sequence ID" value="VWQ01140.1"/>
    <property type="molecule type" value="Genomic_DNA"/>
</dbReference>
<evidence type="ECO:0000256" key="1">
    <source>
        <dbReference type="ARBA" id="ARBA00023125"/>
    </source>
</evidence>
<dbReference type="PROSITE" id="PS50043">
    <property type="entry name" value="HTH_LUXR_2"/>
    <property type="match status" value="1"/>
</dbReference>
<dbReference type="GO" id="GO:0003677">
    <property type="term" value="F:DNA binding"/>
    <property type="evidence" value="ECO:0007669"/>
    <property type="project" value="UniProtKB-KW"/>
</dbReference>
<dbReference type="Gene3D" id="1.10.10.10">
    <property type="entry name" value="Winged helix-like DNA-binding domain superfamily/Winged helix DNA-binding domain"/>
    <property type="match status" value="1"/>
</dbReference>
<dbReference type="GO" id="GO:0006355">
    <property type="term" value="P:regulation of DNA-templated transcription"/>
    <property type="evidence" value="ECO:0007669"/>
    <property type="project" value="InterPro"/>
</dbReference>
<accession>A0A5Q5A1Y7</accession>
<sequence length="363" mass="40345">MKKPLVIISACQFTRLALESLIPTDRYIVRVYSNVTTEVEFVLKTSCGYLLADIPSLPSGELVLLACLARLRSDAGQWQVCLTGDSDWFDNAPAASLYNGFPRIGTMLTASRYQNQIIRWLLRPLPGDMSDFWLLTARELSVLKILMQGMSFSEIARYEQRSSKTLHAIATRALMKLGLGTLSDFRLLYTGCGDSRVKRNIRLHAKYIGQHSAHRLTQYVQNMVSGILYPEKVAVGESINSDAISGKVLSGQRKIYLKKDQDCYDTAALLLPPTAAHTDSLQCRSQNISTVLGCRIGRHAVQPVQRAGVLTSVREGCVSFFSVPQELYQRSSQLYQPVLSAMLPASEQKRSYAINCGTGHRVS</sequence>
<protein>
    <recommendedName>
        <fullName evidence="2">HTH luxR-type domain-containing protein</fullName>
    </recommendedName>
</protein>
<name>A0A5Q5A1Y7_ECOLX</name>
<dbReference type="AlphaFoldDB" id="A0A5Q5A1Y7"/>
<dbReference type="InterPro" id="IPR036388">
    <property type="entry name" value="WH-like_DNA-bd_sf"/>
</dbReference>
<gene>
    <name evidence="3" type="ORF">ECOLIKI683_01186</name>
</gene>
<reference evidence="3" key="1">
    <citation type="submission" date="2019-10" db="EMBL/GenBank/DDBJ databases">
        <authorList>
            <person name="Stefani N."/>
            <person name="Schroeckh V."/>
        </authorList>
    </citation>
    <scope>NUCLEOTIDE SEQUENCE</scope>
    <source>
        <strain evidence="3">KI683</strain>
    </source>
</reference>
<dbReference type="InterPro" id="IPR016032">
    <property type="entry name" value="Sig_transdc_resp-reg_C-effctor"/>
</dbReference>
<evidence type="ECO:0000313" key="3">
    <source>
        <dbReference type="EMBL" id="VWQ01140.1"/>
    </source>
</evidence>
<dbReference type="Pfam" id="PF00196">
    <property type="entry name" value="GerE"/>
    <property type="match status" value="1"/>
</dbReference>
<feature type="domain" description="HTH luxR-type" evidence="2">
    <location>
        <begin position="128"/>
        <end position="193"/>
    </location>
</feature>
<organism evidence="3">
    <name type="scientific">Escherichia coli</name>
    <dbReference type="NCBI Taxonomy" id="562"/>
    <lineage>
        <taxon>Bacteria</taxon>
        <taxon>Pseudomonadati</taxon>
        <taxon>Pseudomonadota</taxon>
        <taxon>Gammaproteobacteria</taxon>
        <taxon>Enterobacterales</taxon>
        <taxon>Enterobacteriaceae</taxon>
        <taxon>Escherichia</taxon>
    </lineage>
</organism>